<evidence type="ECO:0000256" key="1">
    <source>
        <dbReference type="SAM" id="Phobius"/>
    </source>
</evidence>
<dbReference type="InterPro" id="IPR009495">
    <property type="entry name" value="NrsF"/>
</dbReference>
<dbReference type="RefSeq" id="WP_207292396.1">
    <property type="nucleotide sequence ID" value="NZ_CP071383.1"/>
</dbReference>
<feature type="transmembrane region" description="Helical" evidence="1">
    <location>
        <begin position="92"/>
        <end position="110"/>
    </location>
</feature>
<keyword evidence="1" id="KW-0472">Membrane</keyword>
<feature type="transmembrane region" description="Helical" evidence="1">
    <location>
        <begin position="126"/>
        <end position="144"/>
    </location>
</feature>
<dbReference type="EMBL" id="CP076838">
    <property type="protein sequence ID" value="QWW80255.1"/>
    <property type="molecule type" value="Genomic_DNA"/>
</dbReference>
<gene>
    <name evidence="2" type="ORF">KQ929_03050</name>
</gene>
<organism evidence="2 3">
    <name type="scientific">Leclercia pneumoniae</name>
    <dbReference type="NCBI Taxonomy" id="2815358"/>
    <lineage>
        <taxon>Bacteria</taxon>
        <taxon>Pseudomonadati</taxon>
        <taxon>Pseudomonadota</taxon>
        <taxon>Gammaproteobacteria</taxon>
        <taxon>Enterobacterales</taxon>
        <taxon>Enterobacteriaceae</taxon>
        <taxon>Leclercia</taxon>
    </lineage>
</organism>
<keyword evidence="1" id="KW-1133">Transmembrane helix</keyword>
<accession>A0ABX8JX88</accession>
<evidence type="ECO:0000313" key="2">
    <source>
        <dbReference type="EMBL" id="QWW80255.1"/>
    </source>
</evidence>
<proteinExistence type="predicted"/>
<dbReference type="Pfam" id="PF06532">
    <property type="entry name" value="NrsF"/>
    <property type="match status" value="1"/>
</dbReference>
<feature type="transmembrane region" description="Helical" evidence="1">
    <location>
        <begin position="28"/>
        <end position="46"/>
    </location>
</feature>
<name>A0ABX8JX88_9ENTR</name>
<feature type="transmembrane region" description="Helical" evidence="1">
    <location>
        <begin position="184"/>
        <end position="203"/>
    </location>
</feature>
<keyword evidence="1" id="KW-0812">Transmembrane</keyword>
<sequence length="209" mass="22615">MADHDLLIKQLSREATPVTRPQARNLRVLTWMLLALPCAGLSSLLVNRAATDWSAAGSWLAVVQLSLAFLVGGMAIANAFTLSIAGRKPLSWRWFALPLLLWAVGALFSLNSSPPAGHHSDEVNCYAFMLTVSAPMVVIVIAYLRRTRSLYPLRTLATAGAGVASMALTLLTFCHPVEIHPLDFLLHIAAILTIVSATIVLGWRHVVIS</sequence>
<keyword evidence="3" id="KW-1185">Reference proteome</keyword>
<protein>
    <submittedName>
        <fullName evidence="2">DUF1109 family protein</fullName>
    </submittedName>
</protein>
<feature type="transmembrane region" description="Helical" evidence="1">
    <location>
        <begin position="156"/>
        <end position="178"/>
    </location>
</feature>
<feature type="transmembrane region" description="Helical" evidence="1">
    <location>
        <begin position="58"/>
        <end position="80"/>
    </location>
</feature>
<evidence type="ECO:0000313" key="3">
    <source>
        <dbReference type="Proteomes" id="UP000683497"/>
    </source>
</evidence>
<dbReference type="Proteomes" id="UP000683497">
    <property type="component" value="Chromosome"/>
</dbReference>
<reference evidence="2 3" key="1">
    <citation type="submission" date="2021-06" db="EMBL/GenBank/DDBJ databases">
        <title>Leclercia pneumoniae sp. nov.</title>
        <authorList>
            <person name="Hoenemann M."/>
            <person name="Viehweger A."/>
            <person name="Dietze N."/>
        </authorList>
    </citation>
    <scope>NUCLEOTIDE SEQUENCE [LARGE SCALE GENOMIC DNA]</scope>
    <source>
        <strain evidence="3">49125</strain>
    </source>
</reference>